<reference evidence="7" key="1">
    <citation type="journal article" date="2016" name="Front. Microbiol.">
        <title>Molecular Keys to the Janthinobacterium and Duganella spp. Interaction with the Plant Pathogen Fusarium graminearum.</title>
        <authorList>
            <person name="Haack F.S."/>
            <person name="Poehlein A."/>
            <person name="Kroger C."/>
            <person name="Voigt C.A."/>
            <person name="Piepenbring M."/>
            <person name="Bode H.B."/>
            <person name="Daniel R."/>
            <person name="Schafer W."/>
            <person name="Streit W.R."/>
        </authorList>
    </citation>
    <scope>NUCLEOTIDE SEQUENCE [LARGE SCALE GENOMIC DNA]</scope>
    <source>
        <strain evidence="7">T54</strain>
    </source>
</reference>
<dbReference type="Pfam" id="PF02909">
    <property type="entry name" value="TetR_C_1"/>
    <property type="match status" value="1"/>
</dbReference>
<dbReference type="InterPro" id="IPR036271">
    <property type="entry name" value="Tet_transcr_reg_TetR-rel_C_sf"/>
</dbReference>
<gene>
    <name evidence="6" type="ORF">DUPY_17710</name>
</gene>
<organism evidence="6 7">
    <name type="scientific">Duganella phyllosphaerae</name>
    <dbReference type="NCBI Taxonomy" id="762836"/>
    <lineage>
        <taxon>Bacteria</taxon>
        <taxon>Pseudomonadati</taxon>
        <taxon>Pseudomonadota</taxon>
        <taxon>Betaproteobacteria</taxon>
        <taxon>Burkholderiales</taxon>
        <taxon>Oxalobacteraceae</taxon>
        <taxon>Telluria group</taxon>
        <taxon>Duganella</taxon>
    </lineage>
</organism>
<dbReference type="InterPro" id="IPR009057">
    <property type="entry name" value="Homeodomain-like_sf"/>
</dbReference>
<evidence type="ECO:0000256" key="2">
    <source>
        <dbReference type="ARBA" id="ARBA00023125"/>
    </source>
</evidence>
<feature type="DNA-binding region" description="H-T-H motif" evidence="4">
    <location>
        <begin position="37"/>
        <end position="56"/>
    </location>
</feature>
<keyword evidence="1" id="KW-0805">Transcription regulation</keyword>
<evidence type="ECO:0000256" key="3">
    <source>
        <dbReference type="ARBA" id="ARBA00023163"/>
    </source>
</evidence>
<evidence type="ECO:0000313" key="6">
    <source>
        <dbReference type="EMBL" id="OFA03955.1"/>
    </source>
</evidence>
<dbReference type="InterPro" id="IPR050109">
    <property type="entry name" value="HTH-type_TetR-like_transc_reg"/>
</dbReference>
<dbReference type="PATRIC" id="fig|762836.4.peg.1842"/>
<dbReference type="GO" id="GO:0045892">
    <property type="term" value="P:negative regulation of DNA-templated transcription"/>
    <property type="evidence" value="ECO:0007669"/>
    <property type="project" value="InterPro"/>
</dbReference>
<protein>
    <submittedName>
        <fullName evidence="6">Bacterial regulatory protein, tetR family</fullName>
    </submittedName>
</protein>
<comment type="caution">
    <text evidence="6">The sequence shown here is derived from an EMBL/GenBank/DDBJ whole genome shotgun (WGS) entry which is preliminary data.</text>
</comment>
<keyword evidence="2 4" id="KW-0238">DNA-binding</keyword>
<dbReference type="AlphaFoldDB" id="A0A1E7WW05"/>
<evidence type="ECO:0000313" key="7">
    <source>
        <dbReference type="Proteomes" id="UP000175989"/>
    </source>
</evidence>
<dbReference type="PANTHER" id="PTHR30055">
    <property type="entry name" value="HTH-TYPE TRANSCRIPTIONAL REGULATOR RUTR"/>
    <property type="match status" value="1"/>
</dbReference>
<feature type="domain" description="HTH tetR-type" evidence="5">
    <location>
        <begin position="14"/>
        <end position="74"/>
    </location>
</feature>
<dbReference type="GO" id="GO:0000976">
    <property type="term" value="F:transcription cis-regulatory region binding"/>
    <property type="evidence" value="ECO:0007669"/>
    <property type="project" value="TreeGrafter"/>
</dbReference>
<dbReference type="Proteomes" id="UP000175989">
    <property type="component" value="Unassembled WGS sequence"/>
</dbReference>
<proteinExistence type="predicted"/>
<dbReference type="SUPFAM" id="SSF46689">
    <property type="entry name" value="Homeodomain-like"/>
    <property type="match status" value="1"/>
</dbReference>
<name>A0A1E7WW05_9BURK</name>
<dbReference type="Pfam" id="PF00440">
    <property type="entry name" value="TetR_N"/>
    <property type="match status" value="1"/>
</dbReference>
<dbReference type="SUPFAM" id="SSF48498">
    <property type="entry name" value="Tetracyclin repressor-like, C-terminal domain"/>
    <property type="match status" value="1"/>
</dbReference>
<dbReference type="PROSITE" id="PS50977">
    <property type="entry name" value="HTH_TETR_2"/>
    <property type="match status" value="1"/>
</dbReference>
<dbReference type="Gene3D" id="1.10.357.10">
    <property type="entry name" value="Tetracycline Repressor, domain 2"/>
    <property type="match status" value="1"/>
</dbReference>
<dbReference type="RefSeq" id="WP_070247467.1">
    <property type="nucleotide sequence ID" value="NZ_LROM01000071.1"/>
</dbReference>
<dbReference type="InterPro" id="IPR001647">
    <property type="entry name" value="HTH_TetR"/>
</dbReference>
<evidence type="ECO:0000256" key="1">
    <source>
        <dbReference type="ARBA" id="ARBA00023015"/>
    </source>
</evidence>
<dbReference type="InterPro" id="IPR004111">
    <property type="entry name" value="Repressor_TetR_C"/>
</dbReference>
<dbReference type="PANTHER" id="PTHR30055:SF151">
    <property type="entry name" value="TRANSCRIPTIONAL REGULATORY PROTEIN"/>
    <property type="match status" value="1"/>
</dbReference>
<dbReference type="GO" id="GO:0003700">
    <property type="term" value="F:DNA-binding transcription factor activity"/>
    <property type="evidence" value="ECO:0007669"/>
    <property type="project" value="TreeGrafter"/>
</dbReference>
<evidence type="ECO:0000256" key="4">
    <source>
        <dbReference type="PROSITE-ProRule" id="PRU00335"/>
    </source>
</evidence>
<dbReference type="Gene3D" id="1.10.10.60">
    <property type="entry name" value="Homeodomain-like"/>
    <property type="match status" value="1"/>
</dbReference>
<sequence>MNKKTAPRARRDDMLSRERIIDAAIDLLDREGERGLTFQALSAQLATGPGAIYGHIANKADLLTAACDAIVARAVASPSDDATPQAAIRALALALFDAMDDHPWAGATLIQAGGQMPVVRILERVGQQISALGVPQAAHWAGASAVVNYILGVSGQNAANAQLARSQKADRDTFLAEVAIAWSRLDPAQYPFTRSVAGQLRGHDDREDFLAGVDLLLAGLVSQAQIS</sequence>
<keyword evidence="7" id="KW-1185">Reference proteome</keyword>
<evidence type="ECO:0000259" key="5">
    <source>
        <dbReference type="PROSITE" id="PS50977"/>
    </source>
</evidence>
<dbReference type="EMBL" id="LROM01000071">
    <property type="protein sequence ID" value="OFA03955.1"/>
    <property type="molecule type" value="Genomic_DNA"/>
</dbReference>
<dbReference type="OrthoDB" id="4541465at2"/>
<keyword evidence="3" id="KW-0804">Transcription</keyword>
<accession>A0A1E7WW05</accession>